<accession>A0ABS2ECK2</accession>
<dbReference type="RefSeq" id="WP_033126680.1">
    <property type="nucleotide sequence ID" value="NZ_JACLYY010000028.1"/>
</dbReference>
<dbReference type="Proteomes" id="UP000716906">
    <property type="component" value="Unassembled WGS sequence"/>
</dbReference>
<evidence type="ECO:0000313" key="2">
    <source>
        <dbReference type="Proteomes" id="UP000716906"/>
    </source>
</evidence>
<name>A0ABS2ECK2_9FIRM</name>
<comment type="caution">
    <text evidence="1">The sequence shown here is derived from an EMBL/GenBank/DDBJ whole genome shotgun (WGS) entry which is preliminary data.</text>
</comment>
<proteinExistence type="predicted"/>
<sequence>MDRAGRFVELLENGKIKKNILPNSSEDYTLIQEQKELEEYVRFLNSFAFDTLRECEVALYNGDEQV</sequence>
<gene>
    <name evidence="1" type="ORF">H7U36_14940</name>
</gene>
<keyword evidence="2" id="KW-1185">Reference proteome</keyword>
<evidence type="ECO:0000313" key="1">
    <source>
        <dbReference type="EMBL" id="MBM6739370.1"/>
    </source>
</evidence>
<reference evidence="1 2" key="1">
    <citation type="journal article" date="2021" name="Sci. Rep.">
        <title>The distribution of antibiotic resistance genes in chicken gut microbiota commensals.</title>
        <authorList>
            <person name="Juricova H."/>
            <person name="Matiasovicova J."/>
            <person name="Kubasova T."/>
            <person name="Cejkova D."/>
            <person name="Rychlik I."/>
        </authorList>
    </citation>
    <scope>NUCLEOTIDE SEQUENCE [LARGE SCALE GENOMIC DNA]</scope>
    <source>
        <strain evidence="1 2">An773</strain>
    </source>
</reference>
<dbReference type="EMBL" id="JACLYY010000028">
    <property type="protein sequence ID" value="MBM6739370.1"/>
    <property type="molecule type" value="Genomic_DNA"/>
</dbReference>
<protein>
    <submittedName>
        <fullName evidence="1">Uncharacterized protein</fullName>
    </submittedName>
</protein>
<organism evidence="1 2">
    <name type="scientific">Faecalicatena fissicatena</name>
    <dbReference type="NCBI Taxonomy" id="290055"/>
    <lineage>
        <taxon>Bacteria</taxon>
        <taxon>Bacillati</taxon>
        <taxon>Bacillota</taxon>
        <taxon>Clostridia</taxon>
        <taxon>Lachnospirales</taxon>
        <taxon>Lachnospiraceae</taxon>
        <taxon>Faecalicatena</taxon>
    </lineage>
</organism>